<proteinExistence type="predicted"/>
<evidence type="ECO:0000313" key="1">
    <source>
        <dbReference type="EMBL" id="ASP28187.1"/>
    </source>
</evidence>
<gene>
    <name evidence="1" type="ORF">SCORR_v1c04130</name>
</gene>
<keyword evidence="2" id="KW-1185">Reference proteome</keyword>
<dbReference type="RefSeq" id="WP_281251259.1">
    <property type="nucleotide sequence ID" value="NZ_CP022535.1"/>
</dbReference>
<reference evidence="1 2" key="1">
    <citation type="submission" date="2017-07" db="EMBL/GenBank/DDBJ databases">
        <title>Complete genome sequence of Spiroplasma corruscae EC-1 (DSM 19793).</title>
        <authorList>
            <person name="Tsai Y.-M."/>
            <person name="Lo W.-S."/>
            <person name="Kuo C.-H."/>
        </authorList>
    </citation>
    <scope>NUCLEOTIDE SEQUENCE [LARGE SCALE GENOMIC DNA]</scope>
    <source>
        <strain evidence="1 2">EC-1</strain>
    </source>
</reference>
<evidence type="ECO:0000313" key="2">
    <source>
        <dbReference type="Proteomes" id="UP000203229"/>
    </source>
</evidence>
<dbReference type="Proteomes" id="UP000203229">
    <property type="component" value="Chromosome"/>
</dbReference>
<organism evidence="1 2">
    <name type="scientific">Spiroplasma corruscae</name>
    <dbReference type="NCBI Taxonomy" id="216934"/>
    <lineage>
        <taxon>Bacteria</taxon>
        <taxon>Bacillati</taxon>
        <taxon>Mycoplasmatota</taxon>
        <taxon>Mollicutes</taxon>
        <taxon>Entomoplasmatales</taxon>
        <taxon>Spiroplasmataceae</taxon>
        <taxon>Spiroplasma</taxon>
    </lineage>
</organism>
<dbReference type="EMBL" id="CP022535">
    <property type="protein sequence ID" value="ASP28187.1"/>
    <property type="molecule type" value="Genomic_DNA"/>
</dbReference>
<name>A0A222ENW4_9MOLU</name>
<dbReference type="AlphaFoldDB" id="A0A222ENW4"/>
<dbReference type="KEGG" id="scou:SCORR_v1c04130"/>
<protein>
    <submittedName>
        <fullName evidence="1">Uncharacterized protein</fullName>
    </submittedName>
</protein>
<sequence length="43" mass="5029">MKKTNKYPLTKLGNLKIKKKITLNKKDYKIDIDEFNNSSKNDG</sequence>
<accession>A0A222ENW4</accession>